<accession>A0A9P4S5C9</accession>
<dbReference type="PROSITE" id="PS50293">
    <property type="entry name" value="TPR_REGION"/>
    <property type="match status" value="1"/>
</dbReference>
<dbReference type="SUPFAM" id="SSF53474">
    <property type="entry name" value="alpha/beta-Hydrolases"/>
    <property type="match status" value="1"/>
</dbReference>
<reference evidence="5" key="1">
    <citation type="journal article" date="2020" name="Stud. Mycol.">
        <title>101 Dothideomycetes genomes: a test case for predicting lifestyles and emergence of pathogens.</title>
        <authorList>
            <person name="Haridas S."/>
            <person name="Albert R."/>
            <person name="Binder M."/>
            <person name="Bloem J."/>
            <person name="Labutti K."/>
            <person name="Salamov A."/>
            <person name="Andreopoulos B."/>
            <person name="Baker S."/>
            <person name="Barry K."/>
            <person name="Bills G."/>
            <person name="Bluhm B."/>
            <person name="Cannon C."/>
            <person name="Castanera R."/>
            <person name="Culley D."/>
            <person name="Daum C."/>
            <person name="Ezra D."/>
            <person name="Gonzalez J."/>
            <person name="Henrissat B."/>
            <person name="Kuo A."/>
            <person name="Liang C."/>
            <person name="Lipzen A."/>
            <person name="Lutzoni F."/>
            <person name="Magnuson J."/>
            <person name="Mondo S."/>
            <person name="Nolan M."/>
            <person name="Ohm R."/>
            <person name="Pangilinan J."/>
            <person name="Park H.-J."/>
            <person name="Ramirez L."/>
            <person name="Alfaro M."/>
            <person name="Sun H."/>
            <person name="Tritt A."/>
            <person name="Yoshinaga Y."/>
            <person name="Zwiers L.-H."/>
            <person name="Turgeon B."/>
            <person name="Goodwin S."/>
            <person name="Spatafora J."/>
            <person name="Crous P."/>
            <person name="Grigoriev I."/>
        </authorList>
    </citation>
    <scope>NUCLEOTIDE SEQUENCE</scope>
    <source>
        <strain evidence="5">CBS 101060</strain>
    </source>
</reference>
<dbReference type="PRINTS" id="PR00364">
    <property type="entry name" value="DISEASERSIST"/>
</dbReference>
<protein>
    <recommendedName>
        <fullName evidence="7">NB-ARC domain-containing protein</fullName>
    </recommendedName>
</protein>
<evidence type="ECO:0000313" key="6">
    <source>
        <dbReference type="Proteomes" id="UP000799429"/>
    </source>
</evidence>
<keyword evidence="6" id="KW-1185">Reference proteome</keyword>
<dbReference type="Gene3D" id="1.25.40.10">
    <property type="entry name" value="Tetratricopeptide repeat domain"/>
    <property type="match status" value="2"/>
</dbReference>
<dbReference type="PANTHER" id="PTHR46082:SF6">
    <property type="entry name" value="AAA+ ATPASE DOMAIN-CONTAINING PROTEIN-RELATED"/>
    <property type="match status" value="1"/>
</dbReference>
<dbReference type="InterPro" id="IPR002182">
    <property type="entry name" value="NB-ARC"/>
</dbReference>
<sequence length="918" mass="103461">MMGSRLQRLNPFRKNRQNSAGSSSKPREPSKASAHGLKVVAEGEQPVVDIVAVHGLNGHRDETWTAANGTHWLRDLLPKDIPNARIFCWGYDANTHGKRVSHQFLHDHAEQLVSDLCLRRKRTNTTKRPIIFVAHSLGGIIVKGALIHSDAARKGALEEHRSIKTSTYGIMFIGTPHQGGNGVQFGKLLVNAASVYKATTSRLLEHLERDSEWLQQQLRQYGPISGEFMTKFVYEEYETPTALGRSIMVVPKASAVVPGATDAEQIMIHADHKEMVKFESKENNDYEKVSGHLITMVRSAGSVISLRWEEEIRIDAARSNAEKSFSVVFSLSEVSETNHFVARQAELTAMHKTLSEGTGRQAVTLHGLGGIGKTQLAIAYIKAHRDNYSAIFWLNIKDEVSVKQSYLRLVKRILQDCPSASRLGVFTDDKKQDEVVAAAKRWLEHPKNTQWLIVFDNYDNPKVPGNVDPGAVDIRQFLPEAHHGSVIITTRSSKVNMGYRVKVGKLEDVRHSLQILSNISHREGVIDDPNAAELARELDGLPLALATAGAYLYQVATSFADYLCLYRASWRRLQQMSPEVSTYEDRQLYSTWQLSLDHIKQQSEIASKLLQLWAYFDNQDLWFELLREGRTGGPQWLYQLTEDELTFTKAVRVLCDYGLIDVDKSSKGNVVESQGYGMHSCVHSWTVHVVNQEWDSEMAGVAIKCVGRHAPEDNVQHSWLTQRRLLRHLIRCWGFIDDGRLDEDGKNSILHIFGYVCSDHERFDEAEKMYLRALQGFEKAWGPDHTSTLDTVNNLGKLYVDLGRFDEAEKVCLRALQGYEKAWGPDHTSTLKTAWGPDRTSTLITVYNLSLLYANLGRLNEAEKVCLRALQGYEKAWGPDHTSTLATVNNLGSLYKSLGRLDEAKKMYLRALQGFKKA</sequence>
<evidence type="ECO:0000259" key="3">
    <source>
        <dbReference type="Pfam" id="PF00931"/>
    </source>
</evidence>
<organism evidence="5 6">
    <name type="scientific">Patellaria atrata CBS 101060</name>
    <dbReference type="NCBI Taxonomy" id="1346257"/>
    <lineage>
        <taxon>Eukaryota</taxon>
        <taxon>Fungi</taxon>
        <taxon>Dikarya</taxon>
        <taxon>Ascomycota</taxon>
        <taxon>Pezizomycotina</taxon>
        <taxon>Dothideomycetes</taxon>
        <taxon>Dothideomycetes incertae sedis</taxon>
        <taxon>Patellariales</taxon>
        <taxon>Patellariaceae</taxon>
        <taxon>Patellaria</taxon>
    </lineage>
</organism>
<dbReference type="InterPro" id="IPR007751">
    <property type="entry name" value="DUF676_lipase-like"/>
</dbReference>
<evidence type="ECO:0000256" key="1">
    <source>
        <dbReference type="ARBA" id="ARBA00007920"/>
    </source>
</evidence>
<feature type="region of interest" description="Disordered" evidence="2">
    <location>
        <begin position="1"/>
        <end position="35"/>
    </location>
</feature>
<dbReference type="Pfam" id="PF00931">
    <property type="entry name" value="NB-ARC"/>
    <property type="match status" value="1"/>
</dbReference>
<dbReference type="Pfam" id="PF05057">
    <property type="entry name" value="DUF676"/>
    <property type="match status" value="1"/>
</dbReference>
<evidence type="ECO:0000256" key="2">
    <source>
        <dbReference type="SAM" id="MobiDB-lite"/>
    </source>
</evidence>
<dbReference type="GO" id="GO:0043531">
    <property type="term" value="F:ADP binding"/>
    <property type="evidence" value="ECO:0007669"/>
    <property type="project" value="InterPro"/>
</dbReference>
<name>A0A9P4S5C9_9PEZI</name>
<feature type="domain" description="DUF676" evidence="4">
    <location>
        <begin position="50"/>
        <end position="205"/>
    </location>
</feature>
<evidence type="ECO:0008006" key="7">
    <source>
        <dbReference type="Google" id="ProtNLM"/>
    </source>
</evidence>
<dbReference type="InterPro" id="IPR019734">
    <property type="entry name" value="TPR_rpt"/>
</dbReference>
<feature type="domain" description="NB-ARC" evidence="3">
    <location>
        <begin position="344"/>
        <end position="498"/>
    </location>
</feature>
<dbReference type="InterPro" id="IPR029058">
    <property type="entry name" value="AB_hydrolase_fold"/>
</dbReference>
<comment type="caution">
    <text evidence="5">The sequence shown here is derived from an EMBL/GenBank/DDBJ whole genome shotgun (WGS) entry which is preliminary data.</text>
</comment>
<dbReference type="InterPro" id="IPR011990">
    <property type="entry name" value="TPR-like_helical_dom_sf"/>
</dbReference>
<dbReference type="EMBL" id="MU006110">
    <property type="protein sequence ID" value="KAF2835323.1"/>
    <property type="molecule type" value="Genomic_DNA"/>
</dbReference>
<dbReference type="Gene3D" id="3.40.50.1820">
    <property type="entry name" value="alpha/beta hydrolase"/>
    <property type="match status" value="1"/>
</dbReference>
<gene>
    <name evidence="5" type="ORF">M501DRAFT_1026856</name>
</gene>
<evidence type="ECO:0000313" key="5">
    <source>
        <dbReference type="EMBL" id="KAF2835323.1"/>
    </source>
</evidence>
<dbReference type="InterPro" id="IPR027417">
    <property type="entry name" value="P-loop_NTPase"/>
</dbReference>
<dbReference type="Gene3D" id="3.40.50.300">
    <property type="entry name" value="P-loop containing nucleotide triphosphate hydrolases"/>
    <property type="match status" value="1"/>
</dbReference>
<comment type="similarity">
    <text evidence="1">Belongs to the putative lipase ROG1 family.</text>
</comment>
<dbReference type="InterPro" id="IPR053137">
    <property type="entry name" value="NLR-like"/>
</dbReference>
<dbReference type="Proteomes" id="UP000799429">
    <property type="component" value="Unassembled WGS sequence"/>
</dbReference>
<proteinExistence type="inferred from homology"/>
<evidence type="ECO:0000259" key="4">
    <source>
        <dbReference type="Pfam" id="PF05057"/>
    </source>
</evidence>
<dbReference type="Pfam" id="PF13424">
    <property type="entry name" value="TPR_12"/>
    <property type="match status" value="2"/>
</dbReference>
<dbReference type="PANTHER" id="PTHR46082">
    <property type="entry name" value="ATP/GTP-BINDING PROTEIN-RELATED"/>
    <property type="match status" value="1"/>
</dbReference>
<dbReference type="SUPFAM" id="SSF48452">
    <property type="entry name" value="TPR-like"/>
    <property type="match status" value="1"/>
</dbReference>
<dbReference type="AlphaFoldDB" id="A0A9P4S5C9"/>
<dbReference type="SUPFAM" id="SSF52540">
    <property type="entry name" value="P-loop containing nucleoside triphosphate hydrolases"/>
    <property type="match status" value="1"/>
</dbReference>
<dbReference type="OrthoDB" id="674604at2759"/>
<dbReference type="SMART" id="SM00028">
    <property type="entry name" value="TPR"/>
    <property type="match status" value="4"/>
</dbReference>